<dbReference type="Proteomes" id="UP001151760">
    <property type="component" value="Unassembled WGS sequence"/>
</dbReference>
<evidence type="ECO:0000313" key="4">
    <source>
        <dbReference type="EMBL" id="GJT07717.1"/>
    </source>
</evidence>
<feature type="region of interest" description="Disordered" evidence="2">
    <location>
        <begin position="1000"/>
        <end position="1049"/>
    </location>
</feature>
<keyword evidence="1" id="KW-0175">Coiled coil</keyword>
<sequence length="1491" mass="170578">MANLYEDIQCAGSDTRPPMLDRTDFKSWQQRICLYCLGKYNGVNILKSIDEGPFKIGKFRETLAEGALHLGPERDRVFADLTPEEKESFNYTDAKYIWDNVKILLEGSKLTKDERESQLYDDFKHFYQNKGETIHEYYVRFTKLINDMRNIKMTMPKMQLNSKFVNNMLPEWGRFVTVVKLNRGLKTSNYDQLYAYLKQHEGRQNRGQGNYVRGAVAARNKGAQNRVGNTNPGQAKQIKCYNYNGNGVVLDEEQLLFIAAGQTNTFDDDVDEAPVQDLALNEDNVFQADQCDAFDSDVDEAPTAQAMFMANLSSSDPIYDKVGPSYDSDILSEYVKNNAVQVVQSNVSFVPNDALMMIINDMHEQSAQCVSANKQNKVVNESLTAELARYKEQVELYKKRARFELIEREQKIDEQMRIIIRDRNVQEELLTKEPHSVKMQLNSTINHNKLMKEEVTTLKKDFKQKENKYLEEFLDMKQLKEKVEDKLYKHDQSLQIVHMLCKPKPFYDEKKKVAIGYQNPLYLTKAKQVQPALYNSYELVKTTHAPAVVHDSEDTLELAKTTRMKMLEKSKSTMWVDSKIKIAPPDYSKEDYLATLTPYRHLIPEHIFLSEDVHKHLTNVPKPITTLMVYPSNTPAKLVPMVLPTKSQVKFNIYTLIQLFSEFDKTCKKRITPTGLTEGKRGFEQTKECYHTEWTSNVWTLKGKIFSSLIADCLSNELLYSVMNNVNTVSRFFKLHDAYIVEQACCLELEAEIFKLKHNIQKDDHSQMIKHFYNLEIDLLNFQLKYQNLKKRFGINKSQPSQDTPEFDTVFEINKMKAFLQGKNNVIRKLKEKFSQMNKRRSEANHILDFKALDFQNTELTKKVTALQEQNMLFRAENEKVKQHYKELYDSIKITHAKTIEKTASLLTKNEKLKAQLKGRMQCVPMPPVKSKVLSPKTLREIVEEARIEKPLDNALENACFYTKISQELLEYVIGTCPKEFNKRDKKVATTPLNWKKARVISSTEASGSKPRSNAKNNRILPAKSDNKKKVEDHLRNNKSNLKQKNRVDSSITSKRTCVVKYLKSVQIVPPLPLLKMFEQSLSKDLKNMETYLLMLVISGSHWKEFHFKRTMPLQAGQNNDVESLVGLKNVVKKYINSEKELGTPSSFSVGQLCDSDREVAFKKHSCYVRNEDGVDLLKGKDLVRDLPKLKFEKDHLCSACQLGKSKKYTHKPKSENTLMEVLHTLHIDLCRPIRVQKAVATAFFGALCYPTNDSKDLGKLKATIDIGIFVGYAPNRKGYRIYNKRTWRIMETIHVQFDELTEPMAPVHISIGLEPILLTPGQISSGIVPNPVSAGPYVPPTNKNLENLFQPMFDEYLKPPSAERPVPPALSVQVSVVSASTPSSTTIDQDAPSTNHSPSSSEVQAPISHQGVAAGPTFEDNLFAQAEVNPFINVFAQKPSSEESSLRDVSSAKSTQVIQPHNHLEKCSKDHPMDNVIVEPKNVKTAMDEA</sequence>
<feature type="domain" description="Retroviral polymerase SH3-like" evidence="3">
    <location>
        <begin position="1248"/>
        <end position="1301"/>
    </location>
</feature>
<feature type="region of interest" description="Disordered" evidence="2">
    <location>
        <begin position="1382"/>
        <end position="1405"/>
    </location>
</feature>
<reference evidence="4" key="1">
    <citation type="journal article" date="2022" name="Int. J. Mol. Sci.">
        <title>Draft Genome of Tanacetum Coccineum: Genomic Comparison of Closely Related Tanacetum-Family Plants.</title>
        <authorList>
            <person name="Yamashiro T."/>
            <person name="Shiraishi A."/>
            <person name="Nakayama K."/>
            <person name="Satake H."/>
        </authorList>
    </citation>
    <scope>NUCLEOTIDE SEQUENCE</scope>
</reference>
<feature type="compositionally biased region" description="Polar residues" evidence="2">
    <location>
        <begin position="1388"/>
        <end position="1404"/>
    </location>
</feature>
<feature type="compositionally biased region" description="Basic and acidic residues" evidence="2">
    <location>
        <begin position="1025"/>
        <end position="1036"/>
    </location>
</feature>
<evidence type="ECO:0000313" key="5">
    <source>
        <dbReference type="Proteomes" id="UP001151760"/>
    </source>
</evidence>
<feature type="coiled-coil region" evidence="1">
    <location>
        <begin position="373"/>
        <end position="400"/>
    </location>
</feature>
<feature type="compositionally biased region" description="Polar residues" evidence="2">
    <location>
        <begin position="1038"/>
        <end position="1049"/>
    </location>
</feature>
<proteinExistence type="predicted"/>
<evidence type="ECO:0000256" key="1">
    <source>
        <dbReference type="SAM" id="Coils"/>
    </source>
</evidence>
<keyword evidence="5" id="KW-1185">Reference proteome</keyword>
<evidence type="ECO:0000256" key="2">
    <source>
        <dbReference type="SAM" id="MobiDB-lite"/>
    </source>
</evidence>
<feature type="compositionally biased region" description="Polar residues" evidence="2">
    <location>
        <begin position="1001"/>
        <end position="1017"/>
    </location>
</feature>
<dbReference type="EMBL" id="BQNB010012774">
    <property type="protein sequence ID" value="GJT07717.1"/>
    <property type="molecule type" value="Genomic_DNA"/>
</dbReference>
<comment type="caution">
    <text evidence="4">The sequence shown here is derived from an EMBL/GenBank/DDBJ whole genome shotgun (WGS) entry which is preliminary data.</text>
</comment>
<dbReference type="Pfam" id="PF25597">
    <property type="entry name" value="SH3_retrovirus"/>
    <property type="match status" value="1"/>
</dbReference>
<evidence type="ECO:0000259" key="3">
    <source>
        <dbReference type="Pfam" id="PF25597"/>
    </source>
</evidence>
<organism evidence="4 5">
    <name type="scientific">Tanacetum coccineum</name>
    <dbReference type="NCBI Taxonomy" id="301880"/>
    <lineage>
        <taxon>Eukaryota</taxon>
        <taxon>Viridiplantae</taxon>
        <taxon>Streptophyta</taxon>
        <taxon>Embryophyta</taxon>
        <taxon>Tracheophyta</taxon>
        <taxon>Spermatophyta</taxon>
        <taxon>Magnoliopsida</taxon>
        <taxon>eudicotyledons</taxon>
        <taxon>Gunneridae</taxon>
        <taxon>Pentapetalae</taxon>
        <taxon>asterids</taxon>
        <taxon>campanulids</taxon>
        <taxon>Asterales</taxon>
        <taxon>Asteraceae</taxon>
        <taxon>Asteroideae</taxon>
        <taxon>Anthemideae</taxon>
        <taxon>Anthemidinae</taxon>
        <taxon>Tanacetum</taxon>
    </lineage>
</organism>
<gene>
    <name evidence="4" type="ORF">Tco_0842179</name>
</gene>
<protein>
    <submittedName>
        <fullName evidence="4">Integrase, catalytic region, zinc finger, CCHC-type containing protein</fullName>
    </submittedName>
</protein>
<reference evidence="4" key="2">
    <citation type="submission" date="2022-01" db="EMBL/GenBank/DDBJ databases">
        <authorList>
            <person name="Yamashiro T."/>
            <person name="Shiraishi A."/>
            <person name="Satake H."/>
            <person name="Nakayama K."/>
        </authorList>
    </citation>
    <scope>NUCLEOTIDE SEQUENCE</scope>
</reference>
<name>A0ABQ5B185_9ASTR</name>
<accession>A0ABQ5B185</accession>
<dbReference type="InterPro" id="IPR057670">
    <property type="entry name" value="SH3_retrovirus"/>
</dbReference>